<feature type="signal peptide" evidence="8">
    <location>
        <begin position="1"/>
        <end position="18"/>
    </location>
</feature>
<proteinExistence type="inferred from homology"/>
<dbReference type="EMBL" id="VSIV01000059">
    <property type="protein sequence ID" value="TYB34431.1"/>
    <property type="molecule type" value="Genomic_DNA"/>
</dbReference>
<evidence type="ECO:0000256" key="6">
    <source>
        <dbReference type="ARBA" id="ARBA00023136"/>
    </source>
</evidence>
<comment type="subcellular location">
    <subcellularLocation>
        <location evidence="1">Cell outer membrane</location>
    </subcellularLocation>
</comment>
<keyword evidence="4" id="KW-1134">Transmembrane beta strand</keyword>
<accession>A0A5D0MRH8</accession>
<evidence type="ECO:0000256" key="7">
    <source>
        <dbReference type="ARBA" id="ARBA00023237"/>
    </source>
</evidence>
<evidence type="ECO:0000256" key="4">
    <source>
        <dbReference type="ARBA" id="ARBA00022452"/>
    </source>
</evidence>
<keyword evidence="8" id="KW-0732">Signal</keyword>
<evidence type="ECO:0000256" key="8">
    <source>
        <dbReference type="SAM" id="SignalP"/>
    </source>
</evidence>
<evidence type="ECO:0000313" key="9">
    <source>
        <dbReference type="EMBL" id="TYB34431.1"/>
    </source>
</evidence>
<keyword evidence="3" id="KW-0813">Transport</keyword>
<gene>
    <name evidence="9" type="ORF">FXF49_02370</name>
</gene>
<reference evidence="9 10" key="1">
    <citation type="submission" date="2019-08" db="EMBL/GenBank/DDBJ databases">
        <title>Genomic characterization of a novel candidate phylum (ARYD3) from a high temperature, high salinity tertiary oil reservoir in north central Oklahoma, USA.</title>
        <authorList>
            <person name="Youssef N.H."/>
            <person name="Yadav A."/>
            <person name="Elshahed M.S."/>
        </authorList>
    </citation>
    <scope>NUCLEOTIDE SEQUENCE [LARGE SCALE GENOMIC DNA]</scope>
    <source>
        <strain evidence="9">ARYD1</strain>
    </source>
</reference>
<dbReference type="Gene3D" id="1.20.1600.10">
    <property type="entry name" value="Outer membrane efflux proteins (OEP)"/>
    <property type="match status" value="1"/>
</dbReference>
<evidence type="ECO:0000256" key="5">
    <source>
        <dbReference type="ARBA" id="ARBA00022692"/>
    </source>
</evidence>
<name>A0A5D0MRH8_FLESI</name>
<dbReference type="SUPFAM" id="SSF56954">
    <property type="entry name" value="Outer membrane efflux proteins (OEP)"/>
    <property type="match status" value="1"/>
</dbReference>
<evidence type="ECO:0000256" key="1">
    <source>
        <dbReference type="ARBA" id="ARBA00004442"/>
    </source>
</evidence>
<sequence length="440" mass="50581">MRRFFVVCLILFATTSFALQLDYQKGKELVLKNNNLIQAYKAKVKSSEYRYYQAKGGYLPDINISETYTNTDEPATAAFSTMAQGEFDMDYFNNELPDPGRIENYETKVEVIQPVFMKGKIYFGIKQASRISDIAELTSERIQQEVLYNYTKAFFGLSLAEKALEVTKKSYERTKRYYHLTKNFYENGMVVKSDLMVAKTHLLKNESAISEAQKQVEVAQSRLQQLLGIDEEINIVWETPSFKTDKSLNKYLQTASSSREDLLALDKQLNIAELETKKSKFNFLPEVSLFANYKWNESEFTNSGAEGATFGAKVSFNLFNGFTDYNKVRENKSDYLYTLNMKQDKEREIKSQVKDAYYSVKAARKKLKAAEKQVEAAYEALSITLNRFKEGLVKITELLDREVDVREAELNMYMAEYEHITGRAKLLLNSGILNKNSGGR</sequence>
<dbReference type="PANTHER" id="PTHR30026:SF20">
    <property type="entry name" value="OUTER MEMBRANE PROTEIN TOLC"/>
    <property type="match status" value="1"/>
</dbReference>
<dbReference type="AlphaFoldDB" id="A0A5D0MRH8"/>
<feature type="chain" id="PRO_5022719534" evidence="8">
    <location>
        <begin position="19"/>
        <end position="440"/>
    </location>
</feature>
<dbReference type="GO" id="GO:0015562">
    <property type="term" value="F:efflux transmembrane transporter activity"/>
    <property type="evidence" value="ECO:0007669"/>
    <property type="project" value="InterPro"/>
</dbReference>
<keyword evidence="6" id="KW-0472">Membrane</keyword>
<evidence type="ECO:0000256" key="2">
    <source>
        <dbReference type="ARBA" id="ARBA00007613"/>
    </source>
</evidence>
<dbReference type="Proteomes" id="UP000323337">
    <property type="component" value="Unassembled WGS sequence"/>
</dbReference>
<dbReference type="PANTHER" id="PTHR30026">
    <property type="entry name" value="OUTER MEMBRANE PROTEIN TOLC"/>
    <property type="match status" value="1"/>
</dbReference>
<dbReference type="Pfam" id="PF02321">
    <property type="entry name" value="OEP"/>
    <property type="match status" value="2"/>
</dbReference>
<dbReference type="GO" id="GO:1990281">
    <property type="term" value="C:efflux pump complex"/>
    <property type="evidence" value="ECO:0007669"/>
    <property type="project" value="TreeGrafter"/>
</dbReference>
<comment type="similarity">
    <text evidence="2">Belongs to the outer membrane factor (OMF) (TC 1.B.17) family.</text>
</comment>
<evidence type="ECO:0000256" key="3">
    <source>
        <dbReference type="ARBA" id="ARBA00022448"/>
    </source>
</evidence>
<organism evidence="9 10">
    <name type="scientific">Flexistipes sinusarabici</name>
    <dbReference type="NCBI Taxonomy" id="2352"/>
    <lineage>
        <taxon>Bacteria</taxon>
        <taxon>Pseudomonadati</taxon>
        <taxon>Deferribacterota</taxon>
        <taxon>Deferribacteres</taxon>
        <taxon>Deferribacterales</taxon>
        <taxon>Flexistipitaceae</taxon>
        <taxon>Flexistipes</taxon>
    </lineage>
</organism>
<dbReference type="InterPro" id="IPR051906">
    <property type="entry name" value="TolC-like"/>
</dbReference>
<dbReference type="GO" id="GO:0015288">
    <property type="term" value="F:porin activity"/>
    <property type="evidence" value="ECO:0007669"/>
    <property type="project" value="TreeGrafter"/>
</dbReference>
<keyword evidence="5" id="KW-0812">Transmembrane</keyword>
<dbReference type="GO" id="GO:0009279">
    <property type="term" value="C:cell outer membrane"/>
    <property type="evidence" value="ECO:0007669"/>
    <property type="project" value="UniProtKB-SubCell"/>
</dbReference>
<dbReference type="InterPro" id="IPR003423">
    <property type="entry name" value="OMP_efflux"/>
</dbReference>
<evidence type="ECO:0000313" key="10">
    <source>
        <dbReference type="Proteomes" id="UP000323337"/>
    </source>
</evidence>
<protein>
    <submittedName>
        <fullName evidence="9">TolC family protein</fullName>
    </submittedName>
</protein>
<comment type="caution">
    <text evidence="9">The sequence shown here is derived from an EMBL/GenBank/DDBJ whole genome shotgun (WGS) entry which is preliminary data.</text>
</comment>
<keyword evidence="7" id="KW-0998">Cell outer membrane</keyword>